<accession>Q2LPT9</accession>
<protein>
    <submittedName>
        <fullName evidence="1">Hypothetical cytosolic protein</fullName>
    </submittedName>
</protein>
<dbReference type="Proteomes" id="UP000001933">
    <property type="component" value="Chromosome"/>
</dbReference>
<dbReference type="HOGENOM" id="CLU_3085521_0_0_7"/>
<sequence>MPVKLTGIHQKCFRRNDELNQGVVSATTGDDCLIGGKERRCQRPAFSHLFCT</sequence>
<dbReference type="EMBL" id="CP000252">
    <property type="protein sequence ID" value="ABC76284.1"/>
    <property type="molecule type" value="Genomic_DNA"/>
</dbReference>
<proteinExistence type="predicted"/>
<name>Q2LPT9_SYNAS</name>
<dbReference type="AlphaFoldDB" id="Q2LPT9"/>
<gene>
    <name evidence="1" type="ORF">SYN_01123</name>
</gene>
<dbReference type="KEGG" id="sat:SYN_01123"/>
<dbReference type="InParanoid" id="Q2LPT9"/>
<reference evidence="1 2" key="1">
    <citation type="journal article" date="2007" name="Proc. Natl. Acad. Sci. U.S.A.">
        <title>The genome of Syntrophus aciditrophicus: life at the thermodynamic limit of microbial growth.</title>
        <authorList>
            <person name="McInerney M.J."/>
            <person name="Rohlin L."/>
            <person name="Mouttaki H."/>
            <person name="Kim U."/>
            <person name="Krupp R.S."/>
            <person name="Rios-Hernandez L."/>
            <person name="Sieber J."/>
            <person name="Struchtemeyer C.G."/>
            <person name="Bhattacharyya A."/>
            <person name="Campbell J.W."/>
            <person name="Gunsalus R.P."/>
        </authorList>
    </citation>
    <scope>NUCLEOTIDE SEQUENCE [LARGE SCALE GENOMIC DNA]</scope>
    <source>
        <strain evidence="1 2">SB</strain>
    </source>
</reference>
<evidence type="ECO:0000313" key="2">
    <source>
        <dbReference type="Proteomes" id="UP000001933"/>
    </source>
</evidence>
<organism evidence="1 2">
    <name type="scientific">Syntrophus aciditrophicus (strain SB)</name>
    <dbReference type="NCBI Taxonomy" id="56780"/>
    <lineage>
        <taxon>Bacteria</taxon>
        <taxon>Pseudomonadati</taxon>
        <taxon>Thermodesulfobacteriota</taxon>
        <taxon>Syntrophia</taxon>
        <taxon>Syntrophales</taxon>
        <taxon>Syntrophaceae</taxon>
        <taxon>Syntrophus</taxon>
    </lineage>
</organism>
<keyword evidence="2" id="KW-1185">Reference proteome</keyword>
<evidence type="ECO:0000313" key="1">
    <source>
        <dbReference type="EMBL" id="ABC76284.1"/>
    </source>
</evidence>